<keyword evidence="3" id="KW-1185">Reference proteome</keyword>
<proteinExistence type="predicted"/>
<evidence type="ECO:0000313" key="2">
    <source>
        <dbReference type="EMBL" id="KAA8904636.1"/>
    </source>
</evidence>
<protein>
    <recommendedName>
        <fullName evidence="4">DUF1776-domain-containing protein</fullName>
    </recommendedName>
</protein>
<sequence>MSNANDPVTWLLDRAYELKSESHKVINKTVDYVSDSEAYRYVEKVVKGAKVPSLGGAAAAPPPPPSLWDRTANWIERHKWFVGIMAVGATSGTLIYMFYIRPKNGSIKRRARRAPNGSRKEVVVIAGSPSEPITRILASDFDRRGFIVYWTASSAEEEAMVKREDSMDIRPLMIKTSDESSISDTGRRLDEILKTPVVAFQGAEPHMLSLAGVVVVPDLYFPTGPVESIRADTWSDLIYSKILGPIFLLSNGLLDVVRKHRSRILLLSPTIMGSLNPAFHAGECMTANALDSLALCLHRELKPQGIPFVHMRLGSFAISPSRGSISSQERQITNSIRADILSWPDHIRNLYASPYQASSHLQTARVTGSSLRVLNNSVFDALTHPNPSRVWYVGKGSYAYRYLTSLMPESIMSWLLQPAHEKIQMMDHDWETL</sequence>
<evidence type="ECO:0000256" key="1">
    <source>
        <dbReference type="SAM" id="Phobius"/>
    </source>
</evidence>
<keyword evidence="1" id="KW-0812">Transmembrane</keyword>
<accession>A0A642UUK5</accession>
<dbReference type="Proteomes" id="UP000761534">
    <property type="component" value="Unassembled WGS sequence"/>
</dbReference>
<dbReference type="VEuPathDB" id="FungiDB:TRICI_005426"/>
<keyword evidence="1" id="KW-0472">Membrane</keyword>
<dbReference type="AlphaFoldDB" id="A0A642UUK5"/>
<evidence type="ECO:0000313" key="3">
    <source>
        <dbReference type="Proteomes" id="UP000761534"/>
    </source>
</evidence>
<reference evidence="2" key="1">
    <citation type="journal article" date="2019" name="G3 (Bethesda)">
        <title>Genome Assemblies of Two Rare Opportunistic Yeast Pathogens: Diutina rugosa (syn. Candida rugosa) and Trichomonascus ciferrii (syn. Candida ciferrii).</title>
        <authorList>
            <person name="Mixao V."/>
            <person name="Saus E."/>
            <person name="Hansen A.P."/>
            <person name="Lass-Florl C."/>
            <person name="Gabaldon T."/>
        </authorList>
    </citation>
    <scope>NUCLEOTIDE SEQUENCE</scope>
    <source>
        <strain evidence="2">CBS 4856</strain>
    </source>
</reference>
<gene>
    <name evidence="2" type="ORF">TRICI_005426</name>
</gene>
<dbReference type="SUPFAM" id="SSF51735">
    <property type="entry name" value="NAD(P)-binding Rossmann-fold domains"/>
    <property type="match status" value="1"/>
</dbReference>
<organism evidence="2 3">
    <name type="scientific">Trichomonascus ciferrii</name>
    <dbReference type="NCBI Taxonomy" id="44093"/>
    <lineage>
        <taxon>Eukaryota</taxon>
        <taxon>Fungi</taxon>
        <taxon>Dikarya</taxon>
        <taxon>Ascomycota</taxon>
        <taxon>Saccharomycotina</taxon>
        <taxon>Dipodascomycetes</taxon>
        <taxon>Dipodascales</taxon>
        <taxon>Trichomonascaceae</taxon>
        <taxon>Trichomonascus</taxon>
        <taxon>Trichomonascus ciferrii complex</taxon>
    </lineage>
</organism>
<dbReference type="EMBL" id="SWFS01000426">
    <property type="protein sequence ID" value="KAA8904636.1"/>
    <property type="molecule type" value="Genomic_DNA"/>
</dbReference>
<keyword evidence="1" id="KW-1133">Transmembrane helix</keyword>
<dbReference type="PANTHER" id="PTHR43313:SF1">
    <property type="entry name" value="3BETA-HYDROXYSTEROID DEHYDROGENASE DHS-16"/>
    <property type="match status" value="1"/>
</dbReference>
<dbReference type="InterPro" id="IPR013952">
    <property type="entry name" value="DUF1776_fun"/>
</dbReference>
<feature type="transmembrane region" description="Helical" evidence="1">
    <location>
        <begin position="80"/>
        <end position="100"/>
    </location>
</feature>
<dbReference type="Pfam" id="PF08643">
    <property type="entry name" value="DUF1776"/>
    <property type="match status" value="1"/>
</dbReference>
<dbReference type="OrthoDB" id="5308060at2759"/>
<name>A0A642UUK5_9ASCO</name>
<evidence type="ECO:0008006" key="4">
    <source>
        <dbReference type="Google" id="ProtNLM"/>
    </source>
</evidence>
<dbReference type="PANTHER" id="PTHR43313">
    <property type="entry name" value="SHORT-CHAIN DEHYDROGENASE/REDUCTASE FAMILY 9C"/>
    <property type="match status" value="1"/>
</dbReference>
<comment type="caution">
    <text evidence="2">The sequence shown here is derived from an EMBL/GenBank/DDBJ whole genome shotgun (WGS) entry which is preliminary data.</text>
</comment>
<dbReference type="Gene3D" id="3.40.50.720">
    <property type="entry name" value="NAD(P)-binding Rossmann-like Domain"/>
    <property type="match status" value="1"/>
</dbReference>
<dbReference type="InterPro" id="IPR036291">
    <property type="entry name" value="NAD(P)-bd_dom_sf"/>
</dbReference>